<dbReference type="Proteomes" id="UP000299102">
    <property type="component" value="Unassembled WGS sequence"/>
</dbReference>
<sequence length="117" mass="13141">MVLSVGSREQTKDTSACLRAAVCNRISIYRVVCQNNAELWRSSSLRNLVTCRIVRLAVGHADFGPTVCEARRRGRVALIFPYHILRCIALGVDYIDVNIQKVTVHLHSLTAMKVKVF</sequence>
<name>A0A4C1TY06_EUMVA</name>
<accession>A0A4C1TY06</accession>
<evidence type="ECO:0000313" key="2">
    <source>
        <dbReference type="Proteomes" id="UP000299102"/>
    </source>
</evidence>
<evidence type="ECO:0000313" key="1">
    <source>
        <dbReference type="EMBL" id="GBP18880.1"/>
    </source>
</evidence>
<proteinExistence type="predicted"/>
<organism evidence="1 2">
    <name type="scientific">Eumeta variegata</name>
    <name type="common">Bagworm moth</name>
    <name type="synonym">Eumeta japonica</name>
    <dbReference type="NCBI Taxonomy" id="151549"/>
    <lineage>
        <taxon>Eukaryota</taxon>
        <taxon>Metazoa</taxon>
        <taxon>Ecdysozoa</taxon>
        <taxon>Arthropoda</taxon>
        <taxon>Hexapoda</taxon>
        <taxon>Insecta</taxon>
        <taxon>Pterygota</taxon>
        <taxon>Neoptera</taxon>
        <taxon>Endopterygota</taxon>
        <taxon>Lepidoptera</taxon>
        <taxon>Glossata</taxon>
        <taxon>Ditrysia</taxon>
        <taxon>Tineoidea</taxon>
        <taxon>Psychidae</taxon>
        <taxon>Oiketicinae</taxon>
        <taxon>Eumeta</taxon>
    </lineage>
</organism>
<gene>
    <name evidence="1" type="ORF">EVAR_20411_1</name>
</gene>
<comment type="caution">
    <text evidence="1">The sequence shown here is derived from an EMBL/GenBank/DDBJ whole genome shotgun (WGS) entry which is preliminary data.</text>
</comment>
<dbReference type="EMBL" id="BGZK01000102">
    <property type="protein sequence ID" value="GBP18880.1"/>
    <property type="molecule type" value="Genomic_DNA"/>
</dbReference>
<dbReference type="AlphaFoldDB" id="A0A4C1TY06"/>
<keyword evidence="2" id="KW-1185">Reference proteome</keyword>
<reference evidence="1 2" key="1">
    <citation type="journal article" date="2019" name="Commun. Biol.">
        <title>The bagworm genome reveals a unique fibroin gene that provides high tensile strength.</title>
        <authorList>
            <person name="Kono N."/>
            <person name="Nakamura H."/>
            <person name="Ohtoshi R."/>
            <person name="Tomita M."/>
            <person name="Numata K."/>
            <person name="Arakawa K."/>
        </authorList>
    </citation>
    <scope>NUCLEOTIDE SEQUENCE [LARGE SCALE GENOMIC DNA]</scope>
</reference>
<protein>
    <submittedName>
        <fullName evidence="1">Uncharacterized protein</fullName>
    </submittedName>
</protein>